<feature type="region of interest" description="Disordered" evidence="8">
    <location>
        <begin position="1"/>
        <end position="33"/>
    </location>
</feature>
<sequence length="287" mass="30209">MKVQALFKKGGAAKAAPKKAAKSAPKQKVSSGTRKGWLGGFEESNLSKWYGPDRALYLPGGLLDRSDLPDYLDGSLAGDYGYDPLGLGKDAEQVEKYRVNELLHARWAMLAAAGILIPEALEATGSNIVGGTWFETGSKMLNGGTLNWSVAPFGVISNPLPLAAVAVINAGLLAAVEQYRAKGEGPAGYSPGVGKFDADIFAGLDPLYPGGPFDPLGLADDPEVFAELKVKEIKNGRLAMVSVLAFAIQSAVTKEGPYANWSKHVADPFGYNLTTVLGAGEERVPTL</sequence>
<dbReference type="GO" id="GO:0009765">
    <property type="term" value="P:photosynthesis, light harvesting"/>
    <property type="evidence" value="ECO:0007669"/>
    <property type="project" value="InterPro"/>
</dbReference>
<feature type="binding site" evidence="6">
    <location>
        <position position="264"/>
    </location>
    <ligand>
        <name>chlorophyll a</name>
        <dbReference type="ChEBI" id="CHEBI:58416"/>
        <label>1</label>
    </ligand>
</feature>
<feature type="binding site" evidence="6">
    <location>
        <position position="232"/>
    </location>
    <ligand>
        <name>chlorophyll a</name>
        <dbReference type="ChEBI" id="CHEBI:58416"/>
        <label>1</label>
    </ligand>
</feature>
<dbReference type="InterPro" id="IPR001344">
    <property type="entry name" value="Chloro_AB-bd_pln"/>
</dbReference>
<dbReference type="AlphaFoldDB" id="A0A0D2LRG7"/>
<name>A0A0D2LRG7_9CHLO</name>
<feature type="binding site" description="axial binding residue" evidence="6">
    <location>
        <position position="177"/>
    </location>
    <ligand>
        <name>chlorophyll b</name>
        <dbReference type="ChEBI" id="CHEBI:61721"/>
        <label>1</label>
    </ligand>
    <ligandPart>
        <name>Mg</name>
        <dbReference type="ChEBI" id="CHEBI:25107"/>
    </ligandPart>
</feature>
<evidence type="ECO:0000256" key="3">
    <source>
        <dbReference type="ARBA" id="ARBA00022531"/>
    </source>
</evidence>
<dbReference type="InterPro" id="IPR022796">
    <property type="entry name" value="Chloroa_b-bind"/>
</dbReference>
<protein>
    <recommendedName>
        <fullName evidence="7">Chlorophyll a-b binding protein, chloroplastic</fullName>
    </recommendedName>
</protein>
<feature type="binding site" evidence="6">
    <location>
        <position position="231"/>
    </location>
    <ligand>
        <name>chlorophyll a</name>
        <dbReference type="ChEBI" id="CHEBI:58416"/>
        <label>1</label>
    </ligand>
</feature>
<feature type="binding site" evidence="6">
    <location>
        <position position="237"/>
    </location>
    <ligand>
        <name>chlorophyll a</name>
        <dbReference type="ChEBI" id="CHEBI:58416"/>
        <label>1</label>
    </ligand>
</feature>
<keyword evidence="10" id="KW-1185">Reference proteome</keyword>
<evidence type="ECO:0000256" key="8">
    <source>
        <dbReference type="SAM" id="MobiDB-lite"/>
    </source>
</evidence>
<dbReference type="EMBL" id="KK104210">
    <property type="protein sequence ID" value="KIY94259.1"/>
    <property type="molecule type" value="Genomic_DNA"/>
</dbReference>
<dbReference type="GO" id="GO:0009535">
    <property type="term" value="C:chloroplast thylakoid membrane"/>
    <property type="evidence" value="ECO:0007669"/>
    <property type="project" value="UniProtKB-SubCell"/>
</dbReference>
<keyword evidence="3 7" id="KW-0602">Photosynthesis</keyword>
<evidence type="ECO:0000256" key="5">
    <source>
        <dbReference type="ARBA" id="ARBA00022991"/>
    </source>
</evidence>
<comment type="similarity">
    <text evidence="7">Belongs to the light-harvesting chlorophyll a/b-binding (LHC) protein family.</text>
</comment>
<feature type="binding site" evidence="6">
    <location>
        <position position="104"/>
    </location>
    <ligand>
        <name>chlorophyll a</name>
        <dbReference type="ChEBI" id="CHEBI:58416"/>
        <label>1</label>
    </ligand>
</feature>
<evidence type="ECO:0000256" key="6">
    <source>
        <dbReference type="PIRSR" id="PIRSR601344-1"/>
    </source>
</evidence>
<feature type="binding site" description="axial binding residue" evidence="6">
    <location>
        <position position="106"/>
    </location>
    <ligand>
        <name>chlorophyll b</name>
        <dbReference type="ChEBI" id="CHEBI:61721"/>
        <label>1</label>
    </ligand>
    <ligandPart>
        <name>Mg</name>
        <dbReference type="ChEBI" id="CHEBI:25107"/>
    </ligandPart>
</feature>
<dbReference type="Gene3D" id="1.10.3460.10">
    <property type="entry name" value="Chlorophyll a/b binding protein domain"/>
    <property type="match status" value="1"/>
</dbReference>
<evidence type="ECO:0000256" key="7">
    <source>
        <dbReference type="RuleBase" id="RU363080"/>
    </source>
</evidence>
<comment type="function">
    <text evidence="7">The light-harvesting complex (LHC) functions as a light receptor, it captures and delivers excitation energy to photosystems with which it is closely associated.</text>
</comment>
<dbReference type="OrthoDB" id="423598at2759"/>
<proteinExistence type="inferred from homology"/>
<dbReference type="GO" id="GO:0009522">
    <property type="term" value="C:photosystem I"/>
    <property type="evidence" value="ECO:0007669"/>
    <property type="project" value="UniProtKB-KW"/>
</dbReference>
<keyword evidence="1 6" id="KW-0148">Chlorophyll</keyword>
<accession>A0A0D2LRG7</accession>
<evidence type="ECO:0000313" key="9">
    <source>
        <dbReference type="EMBL" id="KIY94259.1"/>
    </source>
</evidence>
<keyword evidence="7" id="KW-0793">Thylakoid</keyword>
<feature type="binding site" evidence="6">
    <location>
        <position position="235"/>
    </location>
    <ligand>
        <name>chlorophyll a</name>
        <dbReference type="ChEBI" id="CHEBI:58416"/>
        <label>1</label>
    </ligand>
</feature>
<evidence type="ECO:0000313" key="10">
    <source>
        <dbReference type="Proteomes" id="UP000054498"/>
    </source>
</evidence>
<keyword evidence="2 7" id="KW-0150">Chloroplast</keyword>
<reference evidence="9 10" key="1">
    <citation type="journal article" date="2013" name="BMC Genomics">
        <title>Reconstruction of the lipid metabolism for the microalga Monoraphidium neglectum from its genome sequence reveals characteristics suitable for biofuel production.</title>
        <authorList>
            <person name="Bogen C."/>
            <person name="Al-Dilaimi A."/>
            <person name="Albersmeier A."/>
            <person name="Wichmann J."/>
            <person name="Grundmann M."/>
            <person name="Rupp O."/>
            <person name="Lauersen K.J."/>
            <person name="Blifernez-Klassen O."/>
            <person name="Kalinowski J."/>
            <person name="Goesmann A."/>
            <person name="Mussgnug J.H."/>
            <person name="Kruse O."/>
        </authorList>
    </citation>
    <scope>NUCLEOTIDE SEQUENCE [LARGE SCALE GENOMIC DNA]</scope>
    <source>
        <strain evidence="9 10">SAG 48.87</strain>
    </source>
</reference>
<evidence type="ECO:0000256" key="1">
    <source>
        <dbReference type="ARBA" id="ARBA00022494"/>
    </source>
</evidence>
<evidence type="ECO:0000256" key="2">
    <source>
        <dbReference type="ARBA" id="ARBA00022528"/>
    </source>
</evidence>
<keyword evidence="4 7" id="KW-0934">Plastid</keyword>
<dbReference type="Pfam" id="PF00504">
    <property type="entry name" value="Chloroa_b-bind"/>
    <property type="match status" value="1"/>
</dbReference>
<evidence type="ECO:0000256" key="4">
    <source>
        <dbReference type="ARBA" id="ARBA00022640"/>
    </source>
</evidence>
<dbReference type="GO" id="GO:0009523">
    <property type="term" value="C:photosystem II"/>
    <property type="evidence" value="ECO:0007669"/>
    <property type="project" value="UniProtKB-KW"/>
</dbReference>
<dbReference type="STRING" id="145388.A0A0D2LRG7"/>
<dbReference type="RefSeq" id="XP_013893279.1">
    <property type="nucleotide sequence ID" value="XM_014037825.1"/>
</dbReference>
<keyword evidence="7" id="KW-0604">Photosystem II</keyword>
<comment type="subcellular location">
    <subcellularLocation>
        <location evidence="7">Plastid</location>
        <location evidence="7">Chloroplast thylakoid membrane</location>
    </subcellularLocation>
</comment>
<dbReference type="Proteomes" id="UP000054498">
    <property type="component" value="Unassembled WGS sequence"/>
</dbReference>
<dbReference type="SUPFAM" id="SSF103511">
    <property type="entry name" value="Chlorophyll a-b binding protein"/>
    <property type="match status" value="1"/>
</dbReference>
<dbReference type="PANTHER" id="PTHR21649">
    <property type="entry name" value="CHLOROPHYLL A/B BINDING PROTEIN"/>
    <property type="match status" value="1"/>
</dbReference>
<dbReference type="GO" id="GO:0016168">
    <property type="term" value="F:chlorophyll binding"/>
    <property type="evidence" value="ECO:0007669"/>
    <property type="project" value="UniProtKB-KW"/>
</dbReference>
<feature type="binding site" description="axial binding residue" evidence="6">
    <location>
        <position position="249"/>
    </location>
    <ligand>
        <name>chlorophyll a</name>
        <dbReference type="ChEBI" id="CHEBI:58416"/>
        <label>6</label>
    </ligand>
    <ligandPart>
        <name>Mg</name>
        <dbReference type="ChEBI" id="CHEBI:25107"/>
    </ligandPart>
</feature>
<feature type="binding site" description="axial binding residue" evidence="6">
    <location>
        <position position="57"/>
    </location>
    <ligand>
        <name>chlorophyll b</name>
        <dbReference type="ChEBI" id="CHEBI:61721"/>
        <label>1</label>
    </ligand>
    <ligandPart>
        <name>Mg</name>
        <dbReference type="ChEBI" id="CHEBI:25107"/>
    </ligandPart>
</feature>
<keyword evidence="5 7" id="KW-0157">Chromophore</keyword>
<dbReference type="GeneID" id="25731192"/>
<dbReference type="KEGG" id="mng:MNEG_13703"/>
<feature type="binding site" evidence="6">
    <location>
        <position position="101"/>
    </location>
    <ligand>
        <name>chlorophyll a</name>
        <dbReference type="ChEBI" id="CHEBI:58416"/>
        <label>1</label>
    </ligand>
</feature>
<gene>
    <name evidence="9" type="ORF">MNEG_13703</name>
</gene>
<keyword evidence="7" id="KW-0603">Photosystem I</keyword>
<organism evidence="9 10">
    <name type="scientific">Monoraphidium neglectum</name>
    <dbReference type="NCBI Taxonomy" id="145388"/>
    <lineage>
        <taxon>Eukaryota</taxon>
        <taxon>Viridiplantae</taxon>
        <taxon>Chlorophyta</taxon>
        <taxon>core chlorophytes</taxon>
        <taxon>Chlorophyceae</taxon>
        <taxon>CS clade</taxon>
        <taxon>Sphaeropleales</taxon>
        <taxon>Selenastraceae</taxon>
        <taxon>Monoraphidium</taxon>
    </lineage>
</organism>